<dbReference type="Proteomes" id="UP000179807">
    <property type="component" value="Unassembled WGS sequence"/>
</dbReference>
<reference evidence="1" key="1">
    <citation type="submission" date="2016-10" db="EMBL/GenBank/DDBJ databases">
        <authorList>
            <person name="Benchimol M."/>
            <person name="Almeida L.G."/>
            <person name="Vasconcelos A.T."/>
            <person name="Perreira-Neves A."/>
            <person name="Rosa I.A."/>
            <person name="Tasca T."/>
            <person name="Bogo M.R."/>
            <person name="de Souza W."/>
        </authorList>
    </citation>
    <scope>NUCLEOTIDE SEQUENCE [LARGE SCALE GENOMIC DNA]</scope>
    <source>
        <strain evidence="1">K</strain>
    </source>
</reference>
<dbReference type="InterPro" id="IPR029071">
    <property type="entry name" value="Ubiquitin-like_domsf"/>
</dbReference>
<dbReference type="GeneID" id="94838108"/>
<dbReference type="SUPFAM" id="SSF54236">
    <property type="entry name" value="Ubiquitin-like"/>
    <property type="match status" value="1"/>
</dbReference>
<keyword evidence="2" id="KW-1185">Reference proteome</keyword>
<evidence type="ECO:0000313" key="2">
    <source>
        <dbReference type="Proteomes" id="UP000179807"/>
    </source>
</evidence>
<accession>A0A1J4K8I3</accession>
<evidence type="ECO:0008006" key="3">
    <source>
        <dbReference type="Google" id="ProtNLM"/>
    </source>
</evidence>
<name>A0A1J4K8I3_9EUKA</name>
<protein>
    <recommendedName>
        <fullName evidence="3">Ubiquitin-like domain-containing protein</fullName>
    </recommendedName>
</protein>
<dbReference type="AlphaFoldDB" id="A0A1J4K8I3"/>
<organism evidence="1 2">
    <name type="scientific">Tritrichomonas foetus</name>
    <dbReference type="NCBI Taxonomy" id="1144522"/>
    <lineage>
        <taxon>Eukaryota</taxon>
        <taxon>Metamonada</taxon>
        <taxon>Parabasalia</taxon>
        <taxon>Tritrichomonadida</taxon>
        <taxon>Tritrichomonadidae</taxon>
        <taxon>Tritrichomonas</taxon>
    </lineage>
</organism>
<gene>
    <name evidence="1" type="ORF">TRFO_23846</name>
</gene>
<evidence type="ECO:0000313" key="1">
    <source>
        <dbReference type="EMBL" id="OHT07809.1"/>
    </source>
</evidence>
<dbReference type="EMBL" id="MLAK01000685">
    <property type="protein sequence ID" value="OHT07809.1"/>
    <property type="molecule type" value="Genomic_DNA"/>
</dbReference>
<dbReference type="RefSeq" id="XP_068360945.1">
    <property type="nucleotide sequence ID" value="XM_068503404.1"/>
</dbReference>
<sequence>MSTYVFTDIEGSVHHVELSPSDTIADMKIKIENMICEYRRDLLEIHLNQKILSDDQIIGDLNFNSSGKKQFNISLIDTIYLTFIPPKYQDSMNIYNNPFPIPAKCRTSQGVLESIEIKYPNCKANSMKIFTTEWEELPEIVSLKNDEKYGLYIENESKMPIKFIKNGKITLACLDKKKTIGENIISVKRELGILDENHDLMKNDQKIDTKKSVAANGLLPFDTLEFIETSGGCCFIC</sequence>
<dbReference type="VEuPathDB" id="TrichDB:TRFO_23846"/>
<dbReference type="Gene3D" id="3.10.20.90">
    <property type="entry name" value="Phosphatidylinositol 3-kinase Catalytic Subunit, Chain A, domain 1"/>
    <property type="match status" value="1"/>
</dbReference>
<comment type="caution">
    <text evidence="1">The sequence shown here is derived from an EMBL/GenBank/DDBJ whole genome shotgun (WGS) entry which is preliminary data.</text>
</comment>
<proteinExistence type="predicted"/>